<organism evidence="1 2">
    <name type="scientific">Rhizobium aouanii</name>
    <dbReference type="NCBI Taxonomy" id="3118145"/>
    <lineage>
        <taxon>Bacteria</taxon>
        <taxon>Pseudomonadati</taxon>
        <taxon>Pseudomonadota</taxon>
        <taxon>Alphaproteobacteria</taxon>
        <taxon>Hyphomicrobiales</taxon>
        <taxon>Rhizobiaceae</taxon>
        <taxon>Rhizobium/Agrobacterium group</taxon>
        <taxon>Rhizobium</taxon>
    </lineage>
</organism>
<evidence type="ECO:0000313" key="1">
    <source>
        <dbReference type="EMBL" id="MEI1250366.1"/>
    </source>
</evidence>
<accession>A0ABU8CNU3</accession>
<dbReference type="EMBL" id="JBAMYC010000011">
    <property type="protein sequence ID" value="MEI1250366.1"/>
    <property type="molecule type" value="Genomic_DNA"/>
</dbReference>
<evidence type="ECO:0000313" key="2">
    <source>
        <dbReference type="Proteomes" id="UP001531129"/>
    </source>
</evidence>
<reference evidence="1 2" key="1">
    <citation type="submission" date="2024-01" db="EMBL/GenBank/DDBJ databases">
        <title>Draft genome sequences of three bacterial strains isolated from Acacia saligna represent a potential new species within the genus Rhizobium.</title>
        <authorList>
            <person name="Tambong J.T."/>
            <person name="Mnasri B."/>
        </authorList>
    </citation>
    <scope>NUCLEOTIDE SEQUENCE [LARGE SCALE GENOMIC DNA]</scope>
    <source>
        <strain evidence="1 2">1AS12I</strain>
    </source>
</reference>
<name>A0ABU8CNU3_9HYPH</name>
<keyword evidence="2" id="KW-1185">Reference proteome</keyword>
<gene>
    <name evidence="1" type="ORF">V8Q02_20525</name>
</gene>
<protein>
    <submittedName>
        <fullName evidence="1">Uncharacterized protein</fullName>
    </submittedName>
</protein>
<sequence>MAFQFRNLHAAARFSQRGQGDFSLRIFPDGAGFLLATDNIDNLPNDSSPHANAELDIATIGKLLEHPKYAMQVWQTPHRRGDSAGLA</sequence>
<comment type="caution">
    <text evidence="1">The sequence shown here is derived from an EMBL/GenBank/DDBJ whole genome shotgun (WGS) entry which is preliminary data.</text>
</comment>
<dbReference type="RefSeq" id="WP_335914008.1">
    <property type="nucleotide sequence ID" value="NZ_JBAMYB010000011.1"/>
</dbReference>
<dbReference type="Proteomes" id="UP001531129">
    <property type="component" value="Unassembled WGS sequence"/>
</dbReference>
<proteinExistence type="predicted"/>